<feature type="compositionally biased region" description="Basic and acidic residues" evidence="8">
    <location>
        <begin position="124"/>
        <end position="139"/>
    </location>
</feature>
<keyword evidence="6" id="KW-0206">Cytoskeleton</keyword>
<organism evidence="10 11">
    <name type="scientific">Didymella glomerata</name>
    <dbReference type="NCBI Taxonomy" id="749621"/>
    <lineage>
        <taxon>Eukaryota</taxon>
        <taxon>Fungi</taxon>
        <taxon>Dikarya</taxon>
        <taxon>Ascomycota</taxon>
        <taxon>Pezizomycotina</taxon>
        <taxon>Dothideomycetes</taxon>
        <taxon>Pleosporomycetidae</taxon>
        <taxon>Pleosporales</taxon>
        <taxon>Pleosporineae</taxon>
        <taxon>Didymellaceae</taxon>
        <taxon>Didymella</taxon>
    </lineage>
</organism>
<comment type="subcellular location">
    <subcellularLocation>
        <location evidence="2">Cytoplasm</location>
        <location evidence="2">Cytoskeleton</location>
        <location evidence="2">Spindle</location>
    </subcellularLocation>
    <subcellularLocation>
        <location evidence="1">Nucleus</location>
    </subcellularLocation>
</comment>
<dbReference type="OrthoDB" id="6123at2759"/>
<dbReference type="EMBL" id="JAPEUV010000008">
    <property type="protein sequence ID" value="KAJ4341985.1"/>
    <property type="molecule type" value="Genomic_DNA"/>
</dbReference>
<feature type="compositionally biased region" description="Basic and acidic residues" evidence="8">
    <location>
        <begin position="717"/>
        <end position="760"/>
    </location>
</feature>
<keyword evidence="4" id="KW-0963">Cytoplasm</keyword>
<comment type="caution">
    <text evidence="10">The sequence shown here is derived from an EMBL/GenBank/DDBJ whole genome shotgun (WGS) entry which is preliminary data.</text>
</comment>
<dbReference type="AlphaFoldDB" id="A0A9W8X5Z0"/>
<feature type="compositionally biased region" description="Polar residues" evidence="8">
    <location>
        <begin position="492"/>
        <end position="507"/>
    </location>
</feature>
<feature type="region of interest" description="Disordered" evidence="8">
    <location>
        <begin position="1135"/>
        <end position="1174"/>
    </location>
</feature>
<evidence type="ECO:0000259" key="9">
    <source>
        <dbReference type="Pfam" id="PF03941"/>
    </source>
</evidence>
<evidence type="ECO:0000256" key="8">
    <source>
        <dbReference type="SAM" id="MobiDB-lite"/>
    </source>
</evidence>
<feature type="compositionally biased region" description="Acidic residues" evidence="8">
    <location>
        <begin position="286"/>
        <end position="297"/>
    </location>
</feature>
<evidence type="ECO:0000256" key="7">
    <source>
        <dbReference type="ARBA" id="ARBA00023242"/>
    </source>
</evidence>
<feature type="compositionally biased region" description="Polar residues" evidence="8">
    <location>
        <begin position="593"/>
        <end position="607"/>
    </location>
</feature>
<feature type="compositionally biased region" description="Low complexity" evidence="8">
    <location>
        <begin position="882"/>
        <end position="904"/>
    </location>
</feature>
<proteinExistence type="inferred from homology"/>
<dbReference type="Pfam" id="PF03941">
    <property type="entry name" value="INCENP_ARK-bind"/>
    <property type="match status" value="1"/>
</dbReference>
<name>A0A9W8X5Z0_9PLEO</name>
<feature type="region of interest" description="Disordered" evidence="8">
    <location>
        <begin position="353"/>
        <end position="569"/>
    </location>
</feature>
<protein>
    <recommendedName>
        <fullName evidence="9">Inner centromere protein ARK-binding domain-containing protein</fullName>
    </recommendedName>
</protein>
<keyword evidence="7" id="KW-0539">Nucleus</keyword>
<feature type="region of interest" description="Disordered" evidence="8">
    <location>
        <begin position="124"/>
        <end position="183"/>
    </location>
</feature>
<dbReference type="GO" id="GO:0005819">
    <property type="term" value="C:spindle"/>
    <property type="evidence" value="ECO:0007669"/>
    <property type="project" value="UniProtKB-SubCell"/>
</dbReference>
<sequence length="1174" mass="129381">MTASRSKVPAIGSAQWILEERHQSNDLVAQELEDFGFSVRNELEWLNEHMADIFAKDGQHNLDVFKTPGKLRGKTPHTTRKRIVAEPRQPLANLFAADLQQRATPAEQGLREIAQRSTVKSKFEIAKDAENETPVESRKPPSPVVRQLFSKAANDDREQPVDSFDHELSDERSPSQPAPAQWASFATQDTAFSSQANDIFSPPRTQTTQATQSFRYSMHDLGDEENKDKDAAEDSFVSAMDAFRSKTASNEDLHEQAQLNDALLDEDFEEDMRTESRGTVVHHDIDAEENEEEEDDMQGISQISKPPRVASDAFSIGAETHEALDTANHRAHAPEPKMLLDPIELNHSHTPVGAPPASAQRIAQDDMDAHDDVEDDMEVDEEPTPSEHSSPVKPLVRKSSLTFACLPAREPILPKKSMGRTSQIRHTGGKSLGASQIVQSVDSQNDDFDMDDDRPALQREESETTKTHNKTSTQRLFERFQMLEQHAPPKRISQNLLSQSSRPSAYPSQPKEVAAPAQTSQSQPAYPTLPTEPEKDEPEEDEEDDDDSWIAAPTKTASTANPVRPPINKSHTIAIHSSPLKLKPSPIKLVSTSNPDLSAAADSTTPVGSPAGKKYTDAPLSASKAKFYSALRAAKDKLIGSTAASAQVKLDGLSSPRRPELQPAFSSDDLPSSPKRAERPISLFSHMRSPSKDSIKSSKSTKSAKTDKPAETPGSPVKERKTRSSTEREKTKEREAREKEMLHKQKSEDKLREMREKEQSKAAAYHKKTASAPAIAKTPSQMPSQTSLKPAPSVNTATKLAPRPDVVRLNSAPKDQGTDSADEMPPPPPPKSLLPTFPTTKVRPPKKLVKPNSKDALGKPQEPQKIFIKNQYARAPPPAARPAPVTTKSTGSSTLGKSTSSKPTAATLSRPGTAMTNKIAPIAKSAPNTLKAPPPKASRPQSQAAASFEKSKPHVPQPRADLAAARAPTNLRTVQDANSIRVPPVNTAKPPKRALDNNDIETIQRPPKRPSQLKQNPITPGHPSQYAKGKIPGLESALASHSKSRQPSMQYPNGDDIKLPEIMTDSEDEDSDNEFEQPSWVNTPNLREMLSTQQLMDPEAIFGPIAPLNMEQVFPNKERHKRFRERTSSAYWVHDQVTDEEKRKEREARERLVREGAWTYNPSPRPTPRPGPSH</sequence>
<feature type="compositionally biased region" description="Acidic residues" evidence="8">
    <location>
        <begin position="1064"/>
        <end position="1075"/>
    </location>
</feature>
<dbReference type="Proteomes" id="UP001140562">
    <property type="component" value="Unassembled WGS sequence"/>
</dbReference>
<evidence type="ECO:0000313" key="10">
    <source>
        <dbReference type="EMBL" id="KAJ4341985.1"/>
    </source>
</evidence>
<accession>A0A9W8X5Z0</accession>
<evidence type="ECO:0000256" key="1">
    <source>
        <dbReference type="ARBA" id="ARBA00004123"/>
    </source>
</evidence>
<evidence type="ECO:0000256" key="4">
    <source>
        <dbReference type="ARBA" id="ARBA00022490"/>
    </source>
</evidence>
<dbReference type="GO" id="GO:0005634">
    <property type="term" value="C:nucleus"/>
    <property type="evidence" value="ECO:0007669"/>
    <property type="project" value="UniProtKB-SubCell"/>
</dbReference>
<evidence type="ECO:0000256" key="6">
    <source>
        <dbReference type="ARBA" id="ARBA00023212"/>
    </source>
</evidence>
<dbReference type="GO" id="GO:0007059">
    <property type="term" value="P:chromosome segregation"/>
    <property type="evidence" value="ECO:0007669"/>
    <property type="project" value="UniProtKB-KW"/>
</dbReference>
<feature type="compositionally biased region" description="Basic and acidic residues" evidence="8">
    <location>
        <begin position="1136"/>
        <end position="1154"/>
    </location>
</feature>
<keyword evidence="11" id="KW-1185">Reference proteome</keyword>
<comment type="similarity">
    <text evidence="3">Belongs to the INCENP family.</text>
</comment>
<dbReference type="PANTHER" id="PTHR13142">
    <property type="entry name" value="INNER CENTROMERE PROTEIN"/>
    <property type="match status" value="1"/>
</dbReference>
<evidence type="ECO:0000256" key="3">
    <source>
        <dbReference type="ARBA" id="ARBA00010042"/>
    </source>
</evidence>
<feature type="compositionally biased region" description="Polar residues" evidence="8">
    <location>
        <begin position="1039"/>
        <end position="1051"/>
    </location>
</feature>
<dbReference type="PANTHER" id="PTHR13142:SF1">
    <property type="entry name" value="INNER CENTROMERE PROTEIN"/>
    <property type="match status" value="1"/>
</dbReference>
<feature type="compositionally biased region" description="Low complexity" evidence="8">
    <location>
        <begin position="514"/>
        <end position="525"/>
    </location>
</feature>
<feature type="region of interest" description="Disordered" evidence="8">
    <location>
        <begin position="593"/>
        <end position="618"/>
    </location>
</feature>
<feature type="compositionally biased region" description="Acidic residues" evidence="8">
    <location>
        <begin position="365"/>
        <end position="384"/>
    </location>
</feature>
<reference evidence="10" key="1">
    <citation type="submission" date="2022-10" db="EMBL/GenBank/DDBJ databases">
        <title>Tapping the CABI collections for fungal endophytes: first genome assemblies for Collariella, Neodidymelliopsis, Ascochyta clinopodiicola, Didymella pomorum, Didymosphaeria variabile, Neocosmospora piperis and Neocucurbitaria cava.</title>
        <authorList>
            <person name="Hill R."/>
        </authorList>
    </citation>
    <scope>NUCLEOTIDE SEQUENCE</scope>
    <source>
        <strain evidence="10">IMI 360193</strain>
    </source>
</reference>
<feature type="compositionally biased region" description="Basic and acidic residues" evidence="8">
    <location>
        <begin position="271"/>
        <end position="285"/>
    </location>
</feature>
<feature type="compositionally biased region" description="Polar residues" evidence="8">
    <location>
        <begin position="778"/>
        <end position="798"/>
    </location>
</feature>
<evidence type="ECO:0000256" key="5">
    <source>
        <dbReference type="ARBA" id="ARBA00022829"/>
    </source>
</evidence>
<evidence type="ECO:0000256" key="2">
    <source>
        <dbReference type="ARBA" id="ARBA00004186"/>
    </source>
</evidence>
<feature type="region of interest" description="Disordered" evidence="8">
    <location>
        <begin position="647"/>
        <end position="1085"/>
    </location>
</feature>
<keyword evidence="5" id="KW-0159">Chromosome partition</keyword>
<dbReference type="InterPro" id="IPR005635">
    <property type="entry name" value="Inner_centromere_prot_ARK-bd"/>
</dbReference>
<feature type="compositionally biased region" description="Acidic residues" evidence="8">
    <location>
        <begin position="534"/>
        <end position="548"/>
    </location>
</feature>
<feature type="domain" description="Inner centromere protein ARK-binding" evidence="9">
    <location>
        <begin position="1061"/>
        <end position="1114"/>
    </location>
</feature>
<feature type="compositionally biased region" description="Pro residues" evidence="8">
    <location>
        <begin position="1163"/>
        <end position="1174"/>
    </location>
</feature>
<evidence type="ECO:0000313" key="11">
    <source>
        <dbReference type="Proteomes" id="UP001140562"/>
    </source>
</evidence>
<feature type="region of interest" description="Disordered" evidence="8">
    <location>
        <begin position="271"/>
        <end position="311"/>
    </location>
</feature>
<gene>
    <name evidence="10" type="ORF">N0V87_001311</name>
</gene>
<feature type="compositionally biased region" description="Basic and acidic residues" evidence="8">
    <location>
        <begin position="453"/>
        <end position="466"/>
    </location>
</feature>
<feature type="compositionally biased region" description="Basic and acidic residues" evidence="8">
    <location>
        <begin position="153"/>
        <end position="173"/>
    </location>
</feature>